<evidence type="ECO:0000256" key="1">
    <source>
        <dbReference type="SAM" id="Phobius"/>
    </source>
</evidence>
<feature type="transmembrane region" description="Helical" evidence="1">
    <location>
        <begin position="72"/>
        <end position="92"/>
    </location>
</feature>
<accession>A0A4Y2E503</accession>
<evidence type="ECO:0000313" key="3">
    <source>
        <dbReference type="Proteomes" id="UP000499080"/>
    </source>
</evidence>
<evidence type="ECO:0000313" key="2">
    <source>
        <dbReference type="EMBL" id="GBM22954.1"/>
    </source>
</evidence>
<keyword evidence="1" id="KW-1133">Transmembrane helix</keyword>
<reference evidence="2 3" key="1">
    <citation type="journal article" date="2019" name="Sci. Rep.">
        <title>Orb-weaving spider Araneus ventricosus genome elucidates the spidroin gene catalogue.</title>
        <authorList>
            <person name="Kono N."/>
            <person name="Nakamura H."/>
            <person name="Ohtoshi R."/>
            <person name="Moran D.A.P."/>
            <person name="Shinohara A."/>
            <person name="Yoshida Y."/>
            <person name="Fujiwara M."/>
            <person name="Mori M."/>
            <person name="Tomita M."/>
            <person name="Arakawa K."/>
        </authorList>
    </citation>
    <scope>NUCLEOTIDE SEQUENCE [LARGE SCALE GENOMIC DNA]</scope>
</reference>
<keyword evidence="3" id="KW-1185">Reference proteome</keyword>
<gene>
    <name evidence="2" type="ORF">AVEN_172305_1</name>
</gene>
<keyword evidence="1" id="KW-0472">Membrane</keyword>
<comment type="caution">
    <text evidence="2">The sequence shown here is derived from an EMBL/GenBank/DDBJ whole genome shotgun (WGS) entry which is preliminary data.</text>
</comment>
<proteinExistence type="predicted"/>
<organism evidence="2 3">
    <name type="scientific">Araneus ventricosus</name>
    <name type="common">Orbweaver spider</name>
    <name type="synonym">Epeira ventricosa</name>
    <dbReference type="NCBI Taxonomy" id="182803"/>
    <lineage>
        <taxon>Eukaryota</taxon>
        <taxon>Metazoa</taxon>
        <taxon>Ecdysozoa</taxon>
        <taxon>Arthropoda</taxon>
        <taxon>Chelicerata</taxon>
        <taxon>Arachnida</taxon>
        <taxon>Araneae</taxon>
        <taxon>Araneomorphae</taxon>
        <taxon>Entelegynae</taxon>
        <taxon>Araneoidea</taxon>
        <taxon>Araneidae</taxon>
        <taxon>Araneus</taxon>
    </lineage>
</organism>
<dbReference type="EMBL" id="BGPR01000490">
    <property type="protein sequence ID" value="GBM22954.1"/>
    <property type="molecule type" value="Genomic_DNA"/>
</dbReference>
<sequence length="125" mass="14369">MEKRGVVSRPCLIGSELRKEVLERGREISQMEVLRVLIAFREEREAYWEVSETVPVAPFGRSVCRRQRKRKLIMDGLFFLSSLLPFVVWLFFVNHTSLIIGNSKSRKGENGSLNFSAVSEHKSPS</sequence>
<protein>
    <submittedName>
        <fullName evidence="2">Uncharacterized protein</fullName>
    </submittedName>
</protein>
<dbReference type="Proteomes" id="UP000499080">
    <property type="component" value="Unassembled WGS sequence"/>
</dbReference>
<keyword evidence="1" id="KW-0812">Transmembrane</keyword>
<dbReference type="AlphaFoldDB" id="A0A4Y2E503"/>
<name>A0A4Y2E503_ARAVE</name>